<gene>
    <name evidence="6" type="ORF">OLC1_LOCUS2697</name>
</gene>
<dbReference type="AlphaFoldDB" id="A0AAV1C7E6"/>
<dbReference type="InterPro" id="IPR016177">
    <property type="entry name" value="DNA-bd_dom_sf"/>
</dbReference>
<keyword evidence="5" id="KW-0539">Nucleus</keyword>
<reference evidence="6" key="1">
    <citation type="submission" date="2023-03" db="EMBL/GenBank/DDBJ databases">
        <authorList>
            <person name="Julca I."/>
        </authorList>
    </citation>
    <scope>NUCLEOTIDE SEQUENCE</scope>
</reference>
<sequence length="347" mass="38908">MASNNNFQWDAPNELDPFPVPEWWDTVPYTPNTPELPLFDDPMIFGDGGIPESDHSGLGFPNTGGVESLVLQEEQGNESGRSLEENVAAPQVLEPAAGDVTLRPNVENDVQITTEAVPLHMYPLVVIHEDDKVAGIQGDGEASSSSTQKARRRRGPITATVIEVSSVYFEFIRNAHDHHSNTHTLAMYNVGSGPEVKVPGTKDETRLVRPDLLKEWRVETRERPDKSQDKFFTHPASRRQFRSVVEVVKFIKTENNLLGPEAFPSLCNGKKRRYCKKNGHLQHNLKKLKRTPKNDFKFEEFMANAHLIVLEPSPTPTADAGGGMMNTGDDERSPEFWAEMIDELRNQ</sequence>
<accession>A0AAV1C7E6</accession>
<organism evidence="6 7">
    <name type="scientific">Oldenlandia corymbosa var. corymbosa</name>
    <dbReference type="NCBI Taxonomy" id="529605"/>
    <lineage>
        <taxon>Eukaryota</taxon>
        <taxon>Viridiplantae</taxon>
        <taxon>Streptophyta</taxon>
        <taxon>Embryophyta</taxon>
        <taxon>Tracheophyta</taxon>
        <taxon>Spermatophyta</taxon>
        <taxon>Magnoliopsida</taxon>
        <taxon>eudicotyledons</taxon>
        <taxon>Gunneridae</taxon>
        <taxon>Pentapetalae</taxon>
        <taxon>asterids</taxon>
        <taxon>lamiids</taxon>
        <taxon>Gentianales</taxon>
        <taxon>Rubiaceae</taxon>
        <taxon>Rubioideae</taxon>
        <taxon>Spermacoceae</taxon>
        <taxon>Hedyotis-Oldenlandia complex</taxon>
        <taxon>Oldenlandia</taxon>
    </lineage>
</organism>
<evidence type="ECO:0000256" key="3">
    <source>
        <dbReference type="ARBA" id="ARBA00023125"/>
    </source>
</evidence>
<evidence type="ECO:0000313" key="7">
    <source>
        <dbReference type="Proteomes" id="UP001161247"/>
    </source>
</evidence>
<dbReference type="Proteomes" id="UP001161247">
    <property type="component" value="Chromosome 1"/>
</dbReference>
<keyword evidence="4" id="KW-0804">Transcription</keyword>
<keyword evidence="7" id="KW-1185">Reference proteome</keyword>
<name>A0AAV1C7E6_OLDCO</name>
<protein>
    <submittedName>
        <fullName evidence="6">OLC1v1025366C1</fullName>
    </submittedName>
</protein>
<keyword evidence="3" id="KW-0238">DNA-binding</keyword>
<dbReference type="Gene3D" id="3.30.890.10">
    <property type="entry name" value="Methyl-cpg-binding Protein 2, Chain A"/>
    <property type="match status" value="1"/>
</dbReference>
<comment type="subcellular location">
    <subcellularLocation>
        <location evidence="1">Nucleus</location>
    </subcellularLocation>
</comment>
<dbReference type="EMBL" id="OX459118">
    <property type="protein sequence ID" value="CAI9090564.1"/>
    <property type="molecule type" value="Genomic_DNA"/>
</dbReference>
<evidence type="ECO:0000256" key="1">
    <source>
        <dbReference type="ARBA" id="ARBA00004123"/>
    </source>
</evidence>
<dbReference type="SUPFAM" id="SSF54171">
    <property type="entry name" value="DNA-binding domain"/>
    <property type="match status" value="1"/>
</dbReference>
<evidence type="ECO:0000256" key="4">
    <source>
        <dbReference type="ARBA" id="ARBA00023163"/>
    </source>
</evidence>
<keyword evidence="2" id="KW-0805">Transcription regulation</keyword>
<evidence type="ECO:0000313" key="6">
    <source>
        <dbReference type="EMBL" id="CAI9090564.1"/>
    </source>
</evidence>
<evidence type="ECO:0000256" key="2">
    <source>
        <dbReference type="ARBA" id="ARBA00023015"/>
    </source>
</evidence>
<proteinExistence type="predicted"/>
<dbReference type="GO" id="GO:0005634">
    <property type="term" value="C:nucleus"/>
    <property type="evidence" value="ECO:0007669"/>
    <property type="project" value="UniProtKB-SubCell"/>
</dbReference>
<dbReference type="GO" id="GO:0003677">
    <property type="term" value="F:DNA binding"/>
    <property type="evidence" value="ECO:0007669"/>
    <property type="project" value="UniProtKB-KW"/>
</dbReference>
<evidence type="ECO:0000256" key="5">
    <source>
        <dbReference type="ARBA" id="ARBA00023242"/>
    </source>
</evidence>